<dbReference type="GO" id="GO:0005737">
    <property type="term" value="C:cytoplasm"/>
    <property type="evidence" value="ECO:0007669"/>
    <property type="project" value="UniProtKB-SubCell"/>
</dbReference>
<keyword evidence="3" id="KW-1133">Transmembrane helix</keyword>
<evidence type="ECO:0000313" key="6">
    <source>
        <dbReference type="Proteomes" id="UP000663882"/>
    </source>
</evidence>
<keyword evidence="3" id="KW-0812">Transmembrane</keyword>
<dbReference type="InterPro" id="IPR029058">
    <property type="entry name" value="AB_hydrolase_fold"/>
</dbReference>
<proteinExistence type="predicted"/>
<dbReference type="Proteomes" id="UP000663882">
    <property type="component" value="Unassembled WGS sequence"/>
</dbReference>
<feature type="transmembrane region" description="Helical" evidence="3">
    <location>
        <begin position="6"/>
        <end position="25"/>
    </location>
</feature>
<dbReference type="Proteomes" id="UP000663823">
    <property type="component" value="Unassembled WGS sequence"/>
</dbReference>
<evidence type="ECO:0000256" key="2">
    <source>
        <dbReference type="ARBA" id="ARBA00022490"/>
    </source>
</evidence>
<keyword evidence="2" id="KW-0963">Cytoplasm</keyword>
<organism evidence="4 6">
    <name type="scientific">Rotaria sordida</name>
    <dbReference type="NCBI Taxonomy" id="392033"/>
    <lineage>
        <taxon>Eukaryota</taxon>
        <taxon>Metazoa</taxon>
        <taxon>Spiralia</taxon>
        <taxon>Gnathifera</taxon>
        <taxon>Rotifera</taxon>
        <taxon>Eurotatoria</taxon>
        <taxon>Bdelloidea</taxon>
        <taxon>Philodinida</taxon>
        <taxon>Philodinidae</taxon>
        <taxon>Rotaria</taxon>
    </lineage>
</organism>
<dbReference type="PANTHER" id="PTHR46197">
    <property type="entry name" value="PROTEIN ABHD14B-LIKE"/>
    <property type="match status" value="1"/>
</dbReference>
<dbReference type="OrthoDB" id="284184at2759"/>
<gene>
    <name evidence="5" type="ORF">OTI717_LOCUS25289</name>
    <name evidence="4" type="ORF">RFH988_LOCUS33367</name>
</gene>
<dbReference type="SUPFAM" id="SSF53474">
    <property type="entry name" value="alpha/beta-Hydrolases"/>
    <property type="match status" value="1"/>
</dbReference>
<protein>
    <recommendedName>
        <fullName evidence="7">Alpha/beta hydrolase</fullName>
    </recommendedName>
</protein>
<dbReference type="EMBL" id="CAJNOO010004173">
    <property type="protein sequence ID" value="CAF1371569.1"/>
    <property type="molecule type" value="Genomic_DNA"/>
</dbReference>
<evidence type="ECO:0000256" key="1">
    <source>
        <dbReference type="ARBA" id="ARBA00004496"/>
    </source>
</evidence>
<evidence type="ECO:0000313" key="5">
    <source>
        <dbReference type="EMBL" id="CAF3929919.1"/>
    </source>
</evidence>
<dbReference type="Gene3D" id="3.40.50.1820">
    <property type="entry name" value="alpha/beta hydrolase"/>
    <property type="match status" value="1"/>
</dbReference>
<evidence type="ECO:0008006" key="7">
    <source>
        <dbReference type="Google" id="ProtNLM"/>
    </source>
</evidence>
<evidence type="ECO:0000256" key="3">
    <source>
        <dbReference type="SAM" id="Phobius"/>
    </source>
</evidence>
<dbReference type="AlphaFoldDB" id="A0A815IXE2"/>
<reference evidence="4" key="1">
    <citation type="submission" date="2021-02" db="EMBL/GenBank/DDBJ databases">
        <authorList>
            <person name="Nowell W R."/>
        </authorList>
    </citation>
    <scope>NUCLEOTIDE SEQUENCE</scope>
</reference>
<comment type="subcellular location">
    <subcellularLocation>
        <location evidence="1">Cytoplasm</location>
    </subcellularLocation>
</comment>
<dbReference type="PANTHER" id="PTHR46197:SF3">
    <property type="entry name" value="AB HYDROLASE-1 DOMAIN-CONTAINING PROTEIN"/>
    <property type="match status" value="1"/>
</dbReference>
<comment type="caution">
    <text evidence="4">The sequence shown here is derived from an EMBL/GenBank/DDBJ whole genome shotgun (WGS) entry which is preliminary data.</text>
</comment>
<keyword evidence="3" id="KW-0472">Membrane</keyword>
<evidence type="ECO:0000313" key="4">
    <source>
        <dbReference type="EMBL" id="CAF1371569.1"/>
    </source>
</evidence>
<dbReference type="EMBL" id="CAJOAX010004976">
    <property type="protein sequence ID" value="CAF3929919.1"/>
    <property type="molecule type" value="Genomic_DNA"/>
</dbReference>
<accession>A0A815IXE2</accession>
<name>A0A815IXE2_9BILA</name>
<sequence>MLGQSPIIKFVLFGIFAFGVGVVVLNSISYGRRQKDFDLTEKNHPVITSFHNPAESIVSKTDLKSKNNKPTNSTIKQTDISKISIRTYKISMNNEMHENILVRESGEGNYHILLLHGGKYSSAIWKKIHTLQYLSNWGYHAFAIDIPRNKNKTFSVIEDKTIAIQWLTKLIKTLHLSNLVIISPSISGRLTLPYMFQLNKQQDLIRGFVYIAPMGTKQYHASDYKKIQIPTLIVHGEKDIKFTSAFESLKQIPTSEVLLIKNTSHDSYYENPIEFHKGLQQFLDKIYRLNNNTIRQVLKKKDLLTNLKKSQDKHNH</sequence>